<evidence type="ECO:0000313" key="1">
    <source>
        <dbReference type="EMBL" id="MDO7876291.1"/>
    </source>
</evidence>
<sequence>MPAPSADFKKALKRLSETEKEALLLRAVRRDAELYDTFRFELLDDISLTSLQAETEDKLHELFNLSVSGYQLHKALPKALSKALKEVARARRITKSKQLEIDLQLYLLKMILRNYSGPLNSSHASFYKATARLAVRTATMVLKNLHEDYWHEYKGELDDVLQQLRTYDNRWQLPFTLPSELEVP</sequence>
<gene>
    <name evidence="1" type="ORF">Q5H93_16220</name>
</gene>
<dbReference type="RefSeq" id="WP_305007646.1">
    <property type="nucleotide sequence ID" value="NZ_JAUQSY010000010.1"/>
</dbReference>
<organism evidence="1 2">
    <name type="scientific">Hymenobacter aranciens</name>
    <dbReference type="NCBI Taxonomy" id="3063996"/>
    <lineage>
        <taxon>Bacteria</taxon>
        <taxon>Pseudomonadati</taxon>
        <taxon>Bacteroidota</taxon>
        <taxon>Cytophagia</taxon>
        <taxon>Cytophagales</taxon>
        <taxon>Hymenobacteraceae</taxon>
        <taxon>Hymenobacter</taxon>
    </lineage>
</organism>
<comment type="caution">
    <text evidence="1">The sequence shown here is derived from an EMBL/GenBank/DDBJ whole genome shotgun (WGS) entry which is preliminary data.</text>
</comment>
<accession>A0ABT9BDF2</accession>
<name>A0ABT9BDF2_9BACT</name>
<keyword evidence="2" id="KW-1185">Reference proteome</keyword>
<reference evidence="1" key="1">
    <citation type="submission" date="2023-07" db="EMBL/GenBank/DDBJ databases">
        <authorList>
            <person name="Kim M.K."/>
        </authorList>
    </citation>
    <scope>NUCLEOTIDE SEQUENCE</scope>
    <source>
        <strain evidence="1">ASUV-10-1</strain>
    </source>
</reference>
<proteinExistence type="predicted"/>
<dbReference type="EMBL" id="JAUQSY010000010">
    <property type="protein sequence ID" value="MDO7876291.1"/>
    <property type="molecule type" value="Genomic_DNA"/>
</dbReference>
<dbReference type="Proteomes" id="UP001176429">
    <property type="component" value="Unassembled WGS sequence"/>
</dbReference>
<evidence type="ECO:0000313" key="2">
    <source>
        <dbReference type="Proteomes" id="UP001176429"/>
    </source>
</evidence>
<protein>
    <submittedName>
        <fullName evidence="1">Uncharacterized protein</fullName>
    </submittedName>
</protein>